<feature type="compositionally biased region" description="Acidic residues" evidence="1">
    <location>
        <begin position="793"/>
        <end position="816"/>
    </location>
</feature>
<feature type="compositionally biased region" description="Polar residues" evidence="1">
    <location>
        <begin position="817"/>
        <end position="834"/>
    </location>
</feature>
<feature type="region of interest" description="Disordered" evidence="1">
    <location>
        <begin position="705"/>
        <end position="936"/>
    </location>
</feature>
<feature type="compositionally biased region" description="Polar residues" evidence="1">
    <location>
        <begin position="262"/>
        <end position="274"/>
    </location>
</feature>
<gene>
    <name evidence="2" type="ORF">P171DRAFT_447360</name>
</gene>
<feature type="compositionally biased region" description="Polar residues" evidence="1">
    <location>
        <begin position="207"/>
        <end position="218"/>
    </location>
</feature>
<dbReference type="AlphaFoldDB" id="A0A9P4U806"/>
<feature type="region of interest" description="Disordered" evidence="1">
    <location>
        <begin position="522"/>
        <end position="551"/>
    </location>
</feature>
<protein>
    <submittedName>
        <fullName evidence="2">Uncharacterized protein</fullName>
    </submittedName>
</protein>
<accession>A0A9P4U806</accession>
<feature type="region of interest" description="Disordered" evidence="1">
    <location>
        <begin position="565"/>
        <end position="589"/>
    </location>
</feature>
<reference evidence="2" key="1">
    <citation type="journal article" date="2020" name="Stud. Mycol.">
        <title>101 Dothideomycetes genomes: a test case for predicting lifestyles and emergence of pathogens.</title>
        <authorList>
            <person name="Haridas S."/>
            <person name="Albert R."/>
            <person name="Binder M."/>
            <person name="Bloem J."/>
            <person name="Labutti K."/>
            <person name="Salamov A."/>
            <person name="Andreopoulos B."/>
            <person name="Baker S."/>
            <person name="Barry K."/>
            <person name="Bills G."/>
            <person name="Bluhm B."/>
            <person name="Cannon C."/>
            <person name="Castanera R."/>
            <person name="Culley D."/>
            <person name="Daum C."/>
            <person name="Ezra D."/>
            <person name="Gonzalez J."/>
            <person name="Henrissat B."/>
            <person name="Kuo A."/>
            <person name="Liang C."/>
            <person name="Lipzen A."/>
            <person name="Lutzoni F."/>
            <person name="Magnuson J."/>
            <person name="Mondo S."/>
            <person name="Nolan M."/>
            <person name="Ohm R."/>
            <person name="Pangilinan J."/>
            <person name="Park H.-J."/>
            <person name="Ramirez L."/>
            <person name="Alfaro M."/>
            <person name="Sun H."/>
            <person name="Tritt A."/>
            <person name="Yoshinaga Y."/>
            <person name="Zwiers L.-H."/>
            <person name="Turgeon B."/>
            <person name="Goodwin S."/>
            <person name="Spatafora J."/>
            <person name="Crous P."/>
            <person name="Grigoriev I."/>
        </authorList>
    </citation>
    <scope>NUCLEOTIDE SEQUENCE</scope>
    <source>
        <strain evidence="2">CBS 690.94</strain>
    </source>
</reference>
<feature type="compositionally biased region" description="Basic and acidic residues" evidence="1">
    <location>
        <begin position="736"/>
        <end position="782"/>
    </location>
</feature>
<feature type="compositionally biased region" description="Acidic residues" evidence="1">
    <location>
        <begin position="892"/>
        <end position="933"/>
    </location>
</feature>
<feature type="compositionally biased region" description="Low complexity" evidence="1">
    <location>
        <begin position="527"/>
        <end position="536"/>
    </location>
</feature>
<feature type="region of interest" description="Disordered" evidence="1">
    <location>
        <begin position="1"/>
        <end position="51"/>
    </location>
</feature>
<dbReference type="Proteomes" id="UP000799764">
    <property type="component" value="Unassembled WGS sequence"/>
</dbReference>
<feature type="region of interest" description="Disordered" evidence="1">
    <location>
        <begin position="407"/>
        <end position="488"/>
    </location>
</feature>
<evidence type="ECO:0000313" key="2">
    <source>
        <dbReference type="EMBL" id="KAF2440391.1"/>
    </source>
</evidence>
<name>A0A9P4U806_9PLEO</name>
<feature type="compositionally biased region" description="Acidic residues" evidence="1">
    <location>
        <begin position="835"/>
        <end position="853"/>
    </location>
</feature>
<dbReference type="OrthoDB" id="3800299at2759"/>
<sequence length="1003" mass="110302">MPFNLNLSGQTAVPELRAQGASLPGSHAKSTGSQKHARDEASEPGDDDLENHVRKYQASYIPSTLYRAGGVGIGSNSTAAQGMWQLLTVPQPAHTGTMMPQLNSPNSIPSAQLGHAMGPAPALTMVFQSNKGVQGAIPLQPMTSKASSFKRFNRDLSSPRPRSRHSDRSRVPSYVDPPVAASAGLDQRATQRQRVPAAGSARPGYNQPPSSASGQQLGSNGGHPAHAGFGSNGRPPVQQQQYLSSNPIANQPYPQAPPNQASTPAQPRTYQPTPKEQDWYDMAAYQLANPFHNVPRIPINKGLPREGKLLLPYEVLLCRFLEPEERYRRYTNYSNILTALYGPTHKTPQQYADLQNQLMHISGWLRQQEKQELQLRYNRGDLKAFKQDRDRRFTLAELGLGPTDLPVTLSDPQAVGSRTECQSVPRPPATTQRNDIGTAPAIYMPNSNRVPYQAPAGSQHGSSSRTLPRGTTRQAFAPSHTGHSPQAIPTVDQYHERTYGVFSDHQPSSTGYQTPAAAFPHTLAAKQQQRSSFQGHQQRRTAPGNASSAPIVIYDDDQPAQVAAPYAQRSPGVNAAVKRRRSDEQGRSVKIARTASYTKAVDLTDDSDEAAVSRSLQTFSPTSNAPPPVHKTFESSENTKEFEEFKTRWQADKKKVQNTLPGQLLNISTELLARYNNGEFKHKTAWQAFNASRKNVWLAEERVKEREKKRKAQRAREREKKKANQVAAQAAARAAQQEEKRDAEQKARQEKRRLEREEAERKEAEEKAAQAQKEREERKAAAQEELVDLFVEGFEETNEESTVDEDSLFGDDEDSAEGNSTSPNDVPTGTTSSGDEADGDLDSLFGDDDDDNDTPITSPEENQMISSKTTIAKTSETVALEEPAIASSTELESAESEQSETELPTEEIPEEPTAEESDGEAEDGSHDQEEDPEIAAVNAQMRALDEEIAKKAAQLSNTTNNLFKKRGQAMIDGLLEKKRALGNEIARLCEERQMAQVEAEGGL</sequence>
<feature type="compositionally biased region" description="Polar residues" evidence="1">
    <location>
        <begin position="459"/>
        <end position="474"/>
    </location>
</feature>
<dbReference type="EMBL" id="MU001507">
    <property type="protein sequence ID" value="KAF2440391.1"/>
    <property type="molecule type" value="Genomic_DNA"/>
</dbReference>
<proteinExistence type="predicted"/>
<organism evidence="2 3">
    <name type="scientific">Karstenula rhodostoma CBS 690.94</name>
    <dbReference type="NCBI Taxonomy" id="1392251"/>
    <lineage>
        <taxon>Eukaryota</taxon>
        <taxon>Fungi</taxon>
        <taxon>Dikarya</taxon>
        <taxon>Ascomycota</taxon>
        <taxon>Pezizomycotina</taxon>
        <taxon>Dothideomycetes</taxon>
        <taxon>Pleosporomycetidae</taxon>
        <taxon>Pleosporales</taxon>
        <taxon>Massarineae</taxon>
        <taxon>Didymosphaeriaceae</taxon>
        <taxon>Karstenula</taxon>
    </lineage>
</organism>
<feature type="compositionally biased region" description="Low complexity" evidence="1">
    <location>
        <begin position="246"/>
        <end position="261"/>
    </location>
</feature>
<feature type="compositionally biased region" description="Polar residues" evidence="1">
    <location>
        <begin position="1"/>
        <end position="11"/>
    </location>
</feature>
<feature type="region of interest" description="Disordered" evidence="1">
    <location>
        <begin position="618"/>
        <end position="638"/>
    </location>
</feature>
<feature type="compositionally biased region" description="Low complexity" evidence="1">
    <location>
        <begin position="724"/>
        <end position="735"/>
    </location>
</feature>
<evidence type="ECO:0000313" key="3">
    <source>
        <dbReference type="Proteomes" id="UP000799764"/>
    </source>
</evidence>
<feature type="compositionally biased region" description="Polar residues" evidence="1">
    <location>
        <begin position="854"/>
        <end position="877"/>
    </location>
</feature>
<evidence type="ECO:0000256" key="1">
    <source>
        <dbReference type="SAM" id="MobiDB-lite"/>
    </source>
</evidence>
<keyword evidence="3" id="KW-1185">Reference proteome</keyword>
<comment type="caution">
    <text evidence="2">The sequence shown here is derived from an EMBL/GenBank/DDBJ whole genome shotgun (WGS) entry which is preliminary data.</text>
</comment>
<feature type="region of interest" description="Disordered" evidence="1">
    <location>
        <begin position="141"/>
        <end position="274"/>
    </location>
</feature>